<organism evidence="1 2">
    <name type="scientific">Deinococcus aquaticus</name>
    <dbReference type="NCBI Taxonomy" id="328692"/>
    <lineage>
        <taxon>Bacteria</taxon>
        <taxon>Thermotogati</taxon>
        <taxon>Deinococcota</taxon>
        <taxon>Deinococci</taxon>
        <taxon>Deinococcales</taxon>
        <taxon>Deinococcaceae</taxon>
        <taxon>Deinococcus</taxon>
    </lineage>
</organism>
<evidence type="ECO:0000313" key="2">
    <source>
        <dbReference type="Proteomes" id="UP001217044"/>
    </source>
</evidence>
<gene>
    <name evidence="1" type="ORF">M8445_17260</name>
</gene>
<name>A0ABY7V8Q5_9DEIO</name>
<dbReference type="Proteomes" id="UP001217044">
    <property type="component" value="Plasmid pDATS02"/>
</dbReference>
<accession>A0ABY7V8Q5</accession>
<keyword evidence="1" id="KW-0614">Plasmid</keyword>
<reference evidence="1 2" key="1">
    <citation type="submission" date="2022-12" db="EMBL/GenBank/DDBJ databases">
        <title>Genome Sequence of Deinococcus aquaticus Type Strain PB314.</title>
        <authorList>
            <person name="Albert C."/>
            <person name="Hill J."/>
            <person name="Boren L."/>
            <person name="Scholz-Ng S."/>
            <person name="Fatema N."/>
            <person name="Grosso R."/>
            <person name="Soboslay E."/>
            <person name="Tuohy J."/>
        </authorList>
    </citation>
    <scope>NUCLEOTIDE SEQUENCE [LARGE SCALE GENOMIC DNA]</scope>
    <source>
        <strain evidence="1 2">PB-314</strain>
        <plasmid evidence="1 2">pDATS02</plasmid>
    </source>
</reference>
<protein>
    <submittedName>
        <fullName evidence="1">Uncharacterized protein</fullName>
    </submittedName>
</protein>
<dbReference type="RefSeq" id="WP_273991463.1">
    <property type="nucleotide sequence ID" value="NZ_BAABQT010000016.1"/>
</dbReference>
<geneLocation type="plasmid" evidence="1 2">
    <name>pDATS02</name>
</geneLocation>
<evidence type="ECO:0000313" key="1">
    <source>
        <dbReference type="EMBL" id="WDA60716.1"/>
    </source>
</evidence>
<sequence>MSVPTTQPAQPSLAQQLAFTGPLSDAVTHVLRFADPQAGEPTLLLSTPADLGQPVTLHVTRYAADDLEISGTYRGQPGAHLGFFTVPGLRARRQAELDAATEAGRQEERLRQPWTFIHPLTR</sequence>
<dbReference type="EMBL" id="CP115167">
    <property type="protein sequence ID" value="WDA60716.1"/>
    <property type="molecule type" value="Genomic_DNA"/>
</dbReference>
<proteinExistence type="predicted"/>
<keyword evidence="2" id="KW-1185">Reference proteome</keyword>